<dbReference type="OrthoDB" id="3362851at2759"/>
<evidence type="ECO:0000259" key="1">
    <source>
        <dbReference type="PROSITE" id="PS50048"/>
    </source>
</evidence>
<protein>
    <recommendedName>
        <fullName evidence="1">Zn(2)-C6 fungal-type domain-containing protein</fullName>
    </recommendedName>
</protein>
<name>A0A9P6MGM6_9FUNG</name>
<feature type="domain" description="Zn(2)-C6 fungal-type" evidence="1">
    <location>
        <begin position="24"/>
        <end position="53"/>
    </location>
</feature>
<dbReference type="CDD" id="cd00067">
    <property type="entry name" value="GAL4"/>
    <property type="match status" value="1"/>
</dbReference>
<organism evidence="2 3">
    <name type="scientific">Modicella reniformis</name>
    <dbReference type="NCBI Taxonomy" id="1440133"/>
    <lineage>
        <taxon>Eukaryota</taxon>
        <taxon>Fungi</taxon>
        <taxon>Fungi incertae sedis</taxon>
        <taxon>Mucoromycota</taxon>
        <taxon>Mortierellomycotina</taxon>
        <taxon>Mortierellomycetes</taxon>
        <taxon>Mortierellales</taxon>
        <taxon>Mortierellaceae</taxon>
        <taxon>Modicella</taxon>
    </lineage>
</organism>
<comment type="caution">
    <text evidence="2">The sequence shown here is derived from an EMBL/GenBank/DDBJ whole genome shotgun (WGS) entry which is preliminary data.</text>
</comment>
<dbReference type="Pfam" id="PF00172">
    <property type="entry name" value="Zn_clus"/>
    <property type="match status" value="1"/>
</dbReference>
<dbReference type="PROSITE" id="PS50048">
    <property type="entry name" value="ZN2_CY6_FUNGAL_2"/>
    <property type="match status" value="1"/>
</dbReference>
<dbReference type="SMART" id="SM00066">
    <property type="entry name" value="GAL4"/>
    <property type="match status" value="1"/>
</dbReference>
<gene>
    <name evidence="2" type="ORF">BGZ65_005988</name>
</gene>
<evidence type="ECO:0000313" key="3">
    <source>
        <dbReference type="Proteomes" id="UP000749646"/>
    </source>
</evidence>
<dbReference type="GO" id="GO:0008270">
    <property type="term" value="F:zinc ion binding"/>
    <property type="evidence" value="ECO:0007669"/>
    <property type="project" value="InterPro"/>
</dbReference>
<dbReference type="AlphaFoldDB" id="A0A9P6MGM6"/>
<keyword evidence="3" id="KW-1185">Reference proteome</keyword>
<proteinExistence type="predicted"/>
<dbReference type="Gene3D" id="4.10.240.10">
    <property type="entry name" value="Zn(2)-C6 fungal-type DNA-binding domain"/>
    <property type="match status" value="1"/>
</dbReference>
<evidence type="ECO:0000313" key="2">
    <source>
        <dbReference type="EMBL" id="KAF9998519.1"/>
    </source>
</evidence>
<dbReference type="GO" id="GO:0000981">
    <property type="term" value="F:DNA-binding transcription factor activity, RNA polymerase II-specific"/>
    <property type="evidence" value="ECO:0007669"/>
    <property type="project" value="InterPro"/>
</dbReference>
<dbReference type="Proteomes" id="UP000749646">
    <property type="component" value="Unassembled WGS sequence"/>
</dbReference>
<accession>A0A9P6MGM6</accession>
<dbReference type="InterPro" id="IPR001138">
    <property type="entry name" value="Zn2Cys6_DnaBD"/>
</dbReference>
<dbReference type="PROSITE" id="PS00463">
    <property type="entry name" value="ZN2_CY6_FUNGAL_1"/>
    <property type="match status" value="1"/>
</dbReference>
<reference evidence="2" key="1">
    <citation type="journal article" date="2020" name="Fungal Divers.">
        <title>Resolving the Mortierellaceae phylogeny through synthesis of multi-gene phylogenetics and phylogenomics.</title>
        <authorList>
            <person name="Vandepol N."/>
            <person name="Liber J."/>
            <person name="Desiro A."/>
            <person name="Na H."/>
            <person name="Kennedy M."/>
            <person name="Barry K."/>
            <person name="Grigoriev I.V."/>
            <person name="Miller A.N."/>
            <person name="O'Donnell K."/>
            <person name="Stajich J.E."/>
            <person name="Bonito G."/>
        </authorList>
    </citation>
    <scope>NUCLEOTIDE SEQUENCE</scope>
    <source>
        <strain evidence="2">MES-2147</strain>
    </source>
</reference>
<dbReference type="InterPro" id="IPR036864">
    <property type="entry name" value="Zn2-C6_fun-type_DNA-bd_sf"/>
</dbReference>
<feature type="non-terminal residue" evidence="2">
    <location>
        <position position="92"/>
    </location>
</feature>
<dbReference type="SUPFAM" id="SSF57701">
    <property type="entry name" value="Zn2/Cys6 DNA-binding domain"/>
    <property type="match status" value="1"/>
</dbReference>
<dbReference type="EMBL" id="JAAAHW010000849">
    <property type="protein sequence ID" value="KAF9998519.1"/>
    <property type="molecule type" value="Genomic_DNA"/>
</dbReference>
<sequence length="92" mass="10007">MADPAPPTLGVALPPTSVLKIRDACLPCRKQRSKCDGQPCCSRCARLDLECTYVELVKAPTPVKKEPWQEFLSTTGAKPGALEISPIELLKE</sequence>